<dbReference type="Proteomes" id="UP001500523">
    <property type="component" value="Unassembled WGS sequence"/>
</dbReference>
<dbReference type="Gene3D" id="3.30.420.240">
    <property type="match status" value="1"/>
</dbReference>
<dbReference type="Pfam" id="PF17289">
    <property type="entry name" value="Terminase_6C"/>
    <property type="match status" value="1"/>
</dbReference>
<evidence type="ECO:0000313" key="4">
    <source>
        <dbReference type="Proteomes" id="UP001500523"/>
    </source>
</evidence>
<sequence>MRGAMLRALVGQLAAYPREEWPGALKKLSEDERRVLDDHWPIWAHDGQLPVGDDWTVWLIRAGRGFGKTRAGAEWVSAMARARPEARIALVGATMDEVRAVMVEGASGLIALCRHGEHHEWRSGTGEFTFASGARAFVYSAEAPEKLRGPEHDVAWCDELAKWRHAEATWDNLMLGLRIGDRPQTVVTTTPRPTRLMRRIMAMPGLIETRGRTSDNTNLSDTVQATFHAQYAGTRLGRQELEGDLVEEVADAFWTRDLLDAHRVIAPPPLVRVVVGVDPPAGTKGDACGIVAIGRCEGGIGYVLEDASVRGMTPEGWARAVAACAARHGADRVVAESNQGGAMVESVLRSVWPDMPVKLAFAHQGKGARAEPVSALYPSGRIRHCGQWPELEDELCGLSPAGYDGPGRSPDRADALVWAASFLMEPPKAVASVREL</sequence>
<comment type="caution">
    <text evidence="3">The sequence shown here is derived from an EMBL/GenBank/DDBJ whole genome shotgun (WGS) entry which is preliminary data.</text>
</comment>
<dbReference type="InterPro" id="IPR035421">
    <property type="entry name" value="Terminase_6C"/>
</dbReference>
<name>A0ABP7CWW3_9SPHN</name>
<feature type="domain" description="Terminase large subunit gp17-like C-terminal" evidence="2">
    <location>
        <begin position="275"/>
        <end position="419"/>
    </location>
</feature>
<dbReference type="InterPro" id="IPR027417">
    <property type="entry name" value="P-loop_NTPase"/>
</dbReference>
<organism evidence="3 4">
    <name type="scientific">Sphingomonas cynarae</name>
    <dbReference type="NCBI Taxonomy" id="930197"/>
    <lineage>
        <taxon>Bacteria</taxon>
        <taxon>Pseudomonadati</taxon>
        <taxon>Pseudomonadota</taxon>
        <taxon>Alphaproteobacteria</taxon>
        <taxon>Sphingomonadales</taxon>
        <taxon>Sphingomonadaceae</taxon>
        <taxon>Sphingomonas</taxon>
    </lineage>
</organism>
<dbReference type="EMBL" id="BAABBF010000001">
    <property type="protein sequence ID" value="GAA3695134.1"/>
    <property type="molecule type" value="Genomic_DNA"/>
</dbReference>
<dbReference type="Pfam" id="PF03237">
    <property type="entry name" value="Terminase_6N"/>
    <property type="match status" value="1"/>
</dbReference>
<dbReference type="RefSeq" id="WP_344691456.1">
    <property type="nucleotide sequence ID" value="NZ_BAABBF010000001.1"/>
</dbReference>
<accession>A0ABP7CWW3</accession>
<protein>
    <submittedName>
        <fullName evidence="3">Terminase family protein</fullName>
    </submittedName>
</protein>
<dbReference type="Gene3D" id="3.40.50.300">
    <property type="entry name" value="P-loop containing nucleotide triphosphate hydrolases"/>
    <property type="match status" value="1"/>
</dbReference>
<evidence type="ECO:0000313" key="3">
    <source>
        <dbReference type="EMBL" id="GAA3695134.1"/>
    </source>
</evidence>
<gene>
    <name evidence="3" type="ORF">GCM10022268_02320</name>
</gene>
<reference evidence="4" key="1">
    <citation type="journal article" date="2019" name="Int. J. Syst. Evol. Microbiol.">
        <title>The Global Catalogue of Microorganisms (GCM) 10K type strain sequencing project: providing services to taxonomists for standard genome sequencing and annotation.</title>
        <authorList>
            <consortium name="The Broad Institute Genomics Platform"/>
            <consortium name="The Broad Institute Genome Sequencing Center for Infectious Disease"/>
            <person name="Wu L."/>
            <person name="Ma J."/>
        </authorList>
    </citation>
    <scope>NUCLEOTIDE SEQUENCE [LARGE SCALE GENOMIC DNA]</scope>
    <source>
        <strain evidence="4">JCM 17498</strain>
    </source>
</reference>
<evidence type="ECO:0000256" key="1">
    <source>
        <dbReference type="ARBA" id="ARBA00022612"/>
    </source>
</evidence>
<keyword evidence="4" id="KW-1185">Reference proteome</keyword>
<keyword evidence="1" id="KW-1188">Viral release from host cell</keyword>
<proteinExistence type="predicted"/>
<evidence type="ECO:0000259" key="2">
    <source>
        <dbReference type="Pfam" id="PF17289"/>
    </source>
</evidence>